<sequence>MSPLKNYELIILRIRGKTVR</sequence>
<protein>
    <submittedName>
        <fullName evidence="1">Uncharacterized protein</fullName>
    </submittedName>
</protein>
<dbReference type="EMBL" id="GGEC01004711">
    <property type="protein sequence ID" value="MBW85194.1"/>
    <property type="molecule type" value="Transcribed_RNA"/>
</dbReference>
<organism evidence="1">
    <name type="scientific">Rhizophora mucronata</name>
    <name type="common">Asiatic mangrove</name>
    <dbReference type="NCBI Taxonomy" id="61149"/>
    <lineage>
        <taxon>Eukaryota</taxon>
        <taxon>Viridiplantae</taxon>
        <taxon>Streptophyta</taxon>
        <taxon>Embryophyta</taxon>
        <taxon>Tracheophyta</taxon>
        <taxon>Spermatophyta</taxon>
        <taxon>Magnoliopsida</taxon>
        <taxon>eudicotyledons</taxon>
        <taxon>Gunneridae</taxon>
        <taxon>Pentapetalae</taxon>
        <taxon>rosids</taxon>
        <taxon>fabids</taxon>
        <taxon>Malpighiales</taxon>
        <taxon>Rhizophoraceae</taxon>
        <taxon>Rhizophora</taxon>
    </lineage>
</organism>
<accession>A0A2P2IVD9</accession>
<name>A0A2P2IVD9_RHIMU</name>
<dbReference type="AlphaFoldDB" id="A0A2P2IVD9"/>
<reference evidence="1" key="1">
    <citation type="submission" date="2018-02" db="EMBL/GenBank/DDBJ databases">
        <title>Rhizophora mucronata_Transcriptome.</title>
        <authorList>
            <person name="Meera S.P."/>
            <person name="Sreeshan A."/>
            <person name="Augustine A."/>
        </authorList>
    </citation>
    <scope>NUCLEOTIDE SEQUENCE</scope>
    <source>
        <tissue evidence="1">Leaf</tissue>
    </source>
</reference>
<evidence type="ECO:0000313" key="1">
    <source>
        <dbReference type="EMBL" id="MBW85194.1"/>
    </source>
</evidence>
<proteinExistence type="predicted"/>